<feature type="transmembrane region" description="Helical" evidence="24">
    <location>
        <begin position="27"/>
        <end position="47"/>
    </location>
</feature>
<keyword evidence="12" id="KW-0548">Nucleotidyltransferase</keyword>
<keyword evidence="10" id="KW-0808">Transferase</keyword>
<name>A0A2J0L5P5_9BACT</name>
<evidence type="ECO:0000256" key="8">
    <source>
        <dbReference type="ARBA" id="ARBA00022475"/>
    </source>
</evidence>
<keyword evidence="9" id="KW-0444">Lipid biosynthesis</keyword>
<evidence type="ECO:0000256" key="10">
    <source>
        <dbReference type="ARBA" id="ARBA00022679"/>
    </source>
</evidence>
<keyword evidence="16" id="KW-0594">Phospholipid biosynthesis</keyword>
<evidence type="ECO:0000256" key="2">
    <source>
        <dbReference type="ARBA" id="ARBA00004651"/>
    </source>
</evidence>
<protein>
    <recommendedName>
        <fullName evidence="7">Phosphatidate cytidylyltransferase</fullName>
        <ecNumber evidence="6">2.7.7.41</ecNumber>
    </recommendedName>
    <alternativeName>
        <fullName evidence="20">CDP-DAG synthase</fullName>
    </alternativeName>
    <alternativeName>
        <fullName evidence="22">CDP-DG synthase</fullName>
    </alternativeName>
    <alternativeName>
        <fullName evidence="18">CDP-diacylglycerol synthase</fullName>
    </alternativeName>
    <alternativeName>
        <fullName evidence="21">CDP-diglyceride pyrophosphorylase</fullName>
    </alternativeName>
    <alternativeName>
        <fullName evidence="23">CDP-diglyceride synthase</fullName>
    </alternativeName>
    <alternativeName>
        <fullName evidence="19">CTP:phosphatidate cytidylyltransferase</fullName>
    </alternativeName>
</protein>
<dbReference type="Pfam" id="PF01148">
    <property type="entry name" value="CTP_transf_1"/>
    <property type="match status" value="1"/>
</dbReference>
<dbReference type="GO" id="GO:0016024">
    <property type="term" value="P:CDP-diacylglycerol biosynthetic process"/>
    <property type="evidence" value="ECO:0007669"/>
    <property type="project" value="TreeGrafter"/>
</dbReference>
<evidence type="ECO:0000313" key="25">
    <source>
        <dbReference type="EMBL" id="PIU41847.1"/>
    </source>
</evidence>
<evidence type="ECO:0000256" key="17">
    <source>
        <dbReference type="ARBA" id="ARBA00023264"/>
    </source>
</evidence>
<keyword evidence="14" id="KW-0443">Lipid metabolism</keyword>
<comment type="similarity">
    <text evidence="5">Belongs to the CDS family.</text>
</comment>
<comment type="caution">
    <text evidence="25">The sequence shown here is derived from an EMBL/GenBank/DDBJ whole genome shotgun (WGS) entry which is preliminary data.</text>
</comment>
<dbReference type="AlphaFoldDB" id="A0A2J0L5P5"/>
<evidence type="ECO:0000256" key="7">
    <source>
        <dbReference type="ARBA" id="ARBA00019373"/>
    </source>
</evidence>
<evidence type="ECO:0000313" key="26">
    <source>
        <dbReference type="Proteomes" id="UP000230052"/>
    </source>
</evidence>
<keyword evidence="11 24" id="KW-0812">Transmembrane</keyword>
<feature type="transmembrane region" description="Helical" evidence="24">
    <location>
        <begin position="54"/>
        <end position="72"/>
    </location>
</feature>
<evidence type="ECO:0000256" key="20">
    <source>
        <dbReference type="ARBA" id="ARBA00032253"/>
    </source>
</evidence>
<evidence type="ECO:0000256" key="23">
    <source>
        <dbReference type="ARBA" id="ARBA00033406"/>
    </source>
</evidence>
<evidence type="ECO:0000256" key="19">
    <source>
        <dbReference type="ARBA" id="ARBA00031825"/>
    </source>
</evidence>
<accession>A0A2J0L5P5</accession>
<organism evidence="25 26">
    <name type="scientific">Candidatus Aquitaenariimonas noxiae</name>
    <dbReference type="NCBI Taxonomy" id="1974741"/>
    <lineage>
        <taxon>Bacteria</taxon>
        <taxon>Pseudomonadati</taxon>
        <taxon>Candidatus Omnitrophota</taxon>
        <taxon>Candidatus Aquitaenariimonas</taxon>
    </lineage>
</organism>
<evidence type="ECO:0000256" key="18">
    <source>
        <dbReference type="ARBA" id="ARBA00029893"/>
    </source>
</evidence>
<evidence type="ECO:0000256" key="1">
    <source>
        <dbReference type="ARBA" id="ARBA00001698"/>
    </source>
</evidence>
<dbReference type="GO" id="GO:0005886">
    <property type="term" value="C:plasma membrane"/>
    <property type="evidence" value="ECO:0007669"/>
    <property type="project" value="UniProtKB-SubCell"/>
</dbReference>
<evidence type="ECO:0000256" key="15">
    <source>
        <dbReference type="ARBA" id="ARBA00023136"/>
    </source>
</evidence>
<feature type="transmembrane region" description="Helical" evidence="24">
    <location>
        <begin position="84"/>
        <end position="99"/>
    </location>
</feature>
<evidence type="ECO:0000256" key="4">
    <source>
        <dbReference type="ARBA" id="ARBA00005189"/>
    </source>
</evidence>
<keyword evidence="13 24" id="KW-1133">Transmembrane helix</keyword>
<comment type="subcellular location">
    <subcellularLocation>
        <location evidence="2">Cell membrane</location>
        <topology evidence="2">Multi-pass membrane protein</topology>
    </subcellularLocation>
</comment>
<evidence type="ECO:0000256" key="16">
    <source>
        <dbReference type="ARBA" id="ARBA00023209"/>
    </source>
</evidence>
<dbReference type="Proteomes" id="UP000230052">
    <property type="component" value="Unassembled WGS sequence"/>
</dbReference>
<evidence type="ECO:0000256" key="9">
    <source>
        <dbReference type="ARBA" id="ARBA00022516"/>
    </source>
</evidence>
<sequence length="268" mass="29407">MFLKRLLSSIVLVGSVCVIIFLLPDWVYSLVVAGLIGFGLYEFYSLVSKKGIFVYRYFGVILGVLVPLIIHLKVGGFIMDLEPFYIVIACLFIIVIQFTRKDNSQALTAISVTLFGILYISWLFSYFIKIKFLDNGALLAAFVILVTKAGDVGAYLVGSTIGKHPLIPRISPKKSKEGLIGGLIFSLAAALMSKKFLLSFDYSHLAVLGLLLGIAGQIGDLSESLIKRDCGVKDSGKRFPGMGGVLDLIDSLLFTVPIFYFYIKVFTS</sequence>
<evidence type="ECO:0000256" key="3">
    <source>
        <dbReference type="ARBA" id="ARBA00005119"/>
    </source>
</evidence>
<comment type="pathway">
    <text evidence="3">Phospholipid metabolism; CDP-diacylglycerol biosynthesis; CDP-diacylglycerol from sn-glycerol 3-phosphate: step 3/3.</text>
</comment>
<keyword evidence="8" id="KW-1003">Cell membrane</keyword>
<evidence type="ECO:0000256" key="12">
    <source>
        <dbReference type="ARBA" id="ARBA00022695"/>
    </source>
</evidence>
<evidence type="ECO:0000256" key="21">
    <source>
        <dbReference type="ARBA" id="ARBA00032396"/>
    </source>
</evidence>
<dbReference type="PANTHER" id="PTHR46382:SF1">
    <property type="entry name" value="PHOSPHATIDATE CYTIDYLYLTRANSFERASE"/>
    <property type="match status" value="1"/>
</dbReference>
<keyword evidence="15 24" id="KW-0472">Membrane</keyword>
<comment type="pathway">
    <text evidence="4">Lipid metabolism.</text>
</comment>
<evidence type="ECO:0000256" key="5">
    <source>
        <dbReference type="ARBA" id="ARBA00010185"/>
    </source>
</evidence>
<evidence type="ECO:0000256" key="6">
    <source>
        <dbReference type="ARBA" id="ARBA00012487"/>
    </source>
</evidence>
<evidence type="ECO:0000256" key="24">
    <source>
        <dbReference type="SAM" id="Phobius"/>
    </source>
</evidence>
<feature type="transmembrane region" description="Helical" evidence="24">
    <location>
        <begin position="242"/>
        <end position="263"/>
    </location>
</feature>
<keyword evidence="17" id="KW-1208">Phospholipid metabolism</keyword>
<feature type="transmembrane region" description="Helical" evidence="24">
    <location>
        <begin position="106"/>
        <end position="124"/>
    </location>
</feature>
<proteinExistence type="inferred from homology"/>
<comment type="catalytic activity">
    <reaction evidence="1">
        <text>a 1,2-diacyl-sn-glycero-3-phosphate + CTP + H(+) = a CDP-1,2-diacyl-sn-glycerol + diphosphate</text>
        <dbReference type="Rhea" id="RHEA:16229"/>
        <dbReference type="ChEBI" id="CHEBI:15378"/>
        <dbReference type="ChEBI" id="CHEBI:33019"/>
        <dbReference type="ChEBI" id="CHEBI:37563"/>
        <dbReference type="ChEBI" id="CHEBI:58332"/>
        <dbReference type="ChEBI" id="CHEBI:58608"/>
        <dbReference type="EC" id="2.7.7.41"/>
    </reaction>
</comment>
<evidence type="ECO:0000256" key="13">
    <source>
        <dbReference type="ARBA" id="ARBA00022989"/>
    </source>
</evidence>
<gene>
    <name evidence="25" type="ORF">COS99_03490</name>
</gene>
<dbReference type="EC" id="2.7.7.41" evidence="6"/>
<feature type="transmembrane region" description="Helical" evidence="24">
    <location>
        <begin position="178"/>
        <end position="196"/>
    </location>
</feature>
<feature type="transmembrane region" description="Helical" evidence="24">
    <location>
        <begin position="136"/>
        <end position="157"/>
    </location>
</feature>
<evidence type="ECO:0000256" key="22">
    <source>
        <dbReference type="ARBA" id="ARBA00032743"/>
    </source>
</evidence>
<dbReference type="PANTHER" id="PTHR46382">
    <property type="entry name" value="PHOSPHATIDATE CYTIDYLYLTRANSFERASE"/>
    <property type="match status" value="1"/>
</dbReference>
<reference evidence="25 26" key="1">
    <citation type="submission" date="2017-09" db="EMBL/GenBank/DDBJ databases">
        <title>Depth-based differentiation of microbial function through sediment-hosted aquifers and enrichment of novel symbionts in the deep terrestrial subsurface.</title>
        <authorList>
            <person name="Probst A.J."/>
            <person name="Ladd B."/>
            <person name="Jarett J.K."/>
            <person name="Geller-Mcgrath D.E."/>
            <person name="Sieber C.M."/>
            <person name="Emerson J.B."/>
            <person name="Anantharaman K."/>
            <person name="Thomas B.C."/>
            <person name="Malmstrom R."/>
            <person name="Stieglmeier M."/>
            <person name="Klingl A."/>
            <person name="Woyke T."/>
            <person name="Ryan C.M."/>
            <person name="Banfield J.F."/>
        </authorList>
    </citation>
    <scope>NUCLEOTIDE SEQUENCE [LARGE SCALE GENOMIC DNA]</scope>
    <source>
        <strain evidence="25">CG07_land_8_20_14_0_80_42_15</strain>
    </source>
</reference>
<evidence type="ECO:0000256" key="11">
    <source>
        <dbReference type="ARBA" id="ARBA00022692"/>
    </source>
</evidence>
<evidence type="ECO:0000256" key="14">
    <source>
        <dbReference type="ARBA" id="ARBA00023098"/>
    </source>
</evidence>
<dbReference type="EMBL" id="PEWV01000032">
    <property type="protein sequence ID" value="PIU41847.1"/>
    <property type="molecule type" value="Genomic_DNA"/>
</dbReference>
<dbReference type="GO" id="GO:0004605">
    <property type="term" value="F:phosphatidate cytidylyltransferase activity"/>
    <property type="evidence" value="ECO:0007669"/>
    <property type="project" value="UniProtKB-EC"/>
</dbReference>